<dbReference type="InterPro" id="IPR039745">
    <property type="entry name" value="Vps54"/>
</dbReference>
<keyword evidence="3" id="KW-0813">Transport</keyword>
<keyword evidence="6" id="KW-0175">Coiled coil</keyword>
<gene>
    <name evidence="8" type="ORF">LIPSTDRAFT_6487</name>
</gene>
<keyword evidence="4" id="KW-0653">Protein transport</keyword>
<evidence type="ECO:0000313" key="8">
    <source>
        <dbReference type="EMBL" id="ODQ69824.1"/>
    </source>
</evidence>
<feature type="compositionally biased region" description="Basic and acidic residues" evidence="7">
    <location>
        <begin position="307"/>
        <end position="317"/>
    </location>
</feature>
<feature type="region of interest" description="Disordered" evidence="7">
    <location>
        <begin position="826"/>
        <end position="845"/>
    </location>
</feature>
<reference evidence="8 9" key="1">
    <citation type="journal article" date="2016" name="Proc. Natl. Acad. Sci. U.S.A.">
        <title>Comparative genomics of biotechnologically important yeasts.</title>
        <authorList>
            <person name="Riley R."/>
            <person name="Haridas S."/>
            <person name="Wolfe K.H."/>
            <person name="Lopes M.R."/>
            <person name="Hittinger C.T."/>
            <person name="Goeker M."/>
            <person name="Salamov A.A."/>
            <person name="Wisecaver J.H."/>
            <person name="Long T.M."/>
            <person name="Calvey C.H."/>
            <person name="Aerts A.L."/>
            <person name="Barry K.W."/>
            <person name="Choi C."/>
            <person name="Clum A."/>
            <person name="Coughlan A.Y."/>
            <person name="Deshpande S."/>
            <person name="Douglass A.P."/>
            <person name="Hanson S.J."/>
            <person name="Klenk H.-P."/>
            <person name="LaButti K.M."/>
            <person name="Lapidus A."/>
            <person name="Lindquist E.A."/>
            <person name="Lipzen A.M."/>
            <person name="Meier-Kolthoff J.P."/>
            <person name="Ohm R.A."/>
            <person name="Otillar R.P."/>
            <person name="Pangilinan J.L."/>
            <person name="Peng Y."/>
            <person name="Rokas A."/>
            <person name="Rosa C.A."/>
            <person name="Scheuner C."/>
            <person name="Sibirny A.A."/>
            <person name="Slot J.C."/>
            <person name="Stielow J.B."/>
            <person name="Sun H."/>
            <person name="Kurtzman C.P."/>
            <person name="Blackwell M."/>
            <person name="Grigoriev I.V."/>
            <person name="Jeffries T.W."/>
        </authorList>
    </citation>
    <scope>NUCLEOTIDE SEQUENCE [LARGE SCALE GENOMIC DNA]</scope>
    <source>
        <strain evidence="8 9">NRRL Y-11557</strain>
    </source>
</reference>
<evidence type="ECO:0000256" key="7">
    <source>
        <dbReference type="SAM" id="MobiDB-lite"/>
    </source>
</evidence>
<feature type="compositionally biased region" description="Polar residues" evidence="7">
    <location>
        <begin position="1"/>
        <end position="21"/>
    </location>
</feature>
<dbReference type="OrthoDB" id="10259024at2759"/>
<dbReference type="GO" id="GO:0000938">
    <property type="term" value="C:GARP complex"/>
    <property type="evidence" value="ECO:0007669"/>
    <property type="project" value="InterPro"/>
</dbReference>
<comment type="subcellular location">
    <subcellularLocation>
        <location evidence="1">Golgi apparatus</location>
        <location evidence="1">trans-Golgi network</location>
    </subcellularLocation>
</comment>
<protein>
    <submittedName>
        <fullName evidence="8">Uncharacterized protein</fullName>
    </submittedName>
</protein>
<dbReference type="GO" id="GO:0005829">
    <property type="term" value="C:cytosol"/>
    <property type="evidence" value="ECO:0007669"/>
    <property type="project" value="GOC"/>
</dbReference>
<name>A0A1E3PX12_LIPST</name>
<keyword evidence="9" id="KW-1185">Reference proteome</keyword>
<dbReference type="PANTHER" id="PTHR12965">
    <property type="entry name" value="VACUOLAR PROTEIN SORTING 54"/>
    <property type="match status" value="1"/>
</dbReference>
<proteinExistence type="inferred from homology"/>
<dbReference type="EMBL" id="KV454302">
    <property type="protein sequence ID" value="ODQ69824.1"/>
    <property type="molecule type" value="Genomic_DNA"/>
</dbReference>
<feature type="compositionally biased region" description="Polar residues" evidence="7">
    <location>
        <begin position="44"/>
        <end position="82"/>
    </location>
</feature>
<organism evidence="8 9">
    <name type="scientific">Lipomyces starkeyi NRRL Y-11557</name>
    <dbReference type="NCBI Taxonomy" id="675824"/>
    <lineage>
        <taxon>Eukaryota</taxon>
        <taxon>Fungi</taxon>
        <taxon>Dikarya</taxon>
        <taxon>Ascomycota</taxon>
        <taxon>Saccharomycotina</taxon>
        <taxon>Lipomycetes</taxon>
        <taxon>Lipomycetales</taxon>
        <taxon>Lipomycetaceae</taxon>
        <taxon>Lipomyces</taxon>
    </lineage>
</organism>
<evidence type="ECO:0000256" key="3">
    <source>
        <dbReference type="ARBA" id="ARBA00022448"/>
    </source>
</evidence>
<evidence type="ECO:0000256" key="2">
    <source>
        <dbReference type="ARBA" id="ARBA00009150"/>
    </source>
</evidence>
<feature type="region of interest" description="Disordered" evidence="7">
    <location>
        <begin position="1"/>
        <end position="114"/>
    </location>
</feature>
<accession>A0A1E3PX12</accession>
<comment type="similarity">
    <text evidence="2">Belongs to the VPS54 family.</text>
</comment>
<evidence type="ECO:0000256" key="5">
    <source>
        <dbReference type="ARBA" id="ARBA00023034"/>
    </source>
</evidence>
<dbReference type="PANTHER" id="PTHR12965:SF0">
    <property type="entry name" value="VACUOLAR PROTEIN SORTING-ASSOCIATED PROTEIN 54"/>
    <property type="match status" value="1"/>
</dbReference>
<dbReference type="Proteomes" id="UP000094385">
    <property type="component" value="Unassembled WGS sequence"/>
</dbReference>
<dbReference type="STRING" id="675824.A0A1E3PX12"/>
<evidence type="ECO:0000313" key="9">
    <source>
        <dbReference type="Proteomes" id="UP000094385"/>
    </source>
</evidence>
<evidence type="ECO:0000256" key="4">
    <source>
        <dbReference type="ARBA" id="ARBA00022927"/>
    </source>
</evidence>
<sequence length="845" mass="91700">MASSPSGSQTVDLKGNGQSVPSRAVDTGESTTLSTGRSPEGNGSIANNGNGLNDRTSTKANNDTENVGESSYKSSKGNNSPTGIRISIDAPAGDTGTVPENGASQPSLEGLSVDIPASPTLSSVSYDSASFSPTRSLMSPSHLNLAVQYTGSLSMGSDGGRRASTSNGTSLFSLRRDLSTLGFNQSSIGTNAISTILNSPQGPSLSQTPTTRDIPPVVLTNLNIVAPEEFGQYVNSVSSEFERYNHLRGINADTAESVSILPPSTRLNVPARTDSLASTFATSTFIDVLESRLMKYVGASSSTSSGRSRDERPPERPRRSRRRKSVTITPLSTIPKVYFEQNFKLENPRIFDVVSERSEILASSTPQPAATPVSSTATSSSATLVSQIGAHPSSTRKSLANNVILQEKLSWYLDTVEVHLIDEISKASPSFFAALGDLRNLHTETANAVDKIAGLREDLRRVDKEQAEIGLEIVRLQKRRENVARLEQATAQMGLASDAAKDAERLWREGDPDGCWNATFKVDKIIEAKFELAELQAEREECRSWNFPLSDLSSVPAIDAIRDQLRGLRARVTNEYQVLFTGCLIEDIRRHMSSVPTQETLDRLSRTYTNSKVKLGSGATMTPSGSVPPPINTSYMNIPEKLKPEVRSHLESLAKIGAVESGVQRYRDAIMREVKNLIKRNLPTNVNDDTASVASSATGRTATTAQKSATLERMLRDMRPQEFEDMLVDIFTGISELLRRLSMHQKLLLDITASMDTILDISDLIMAAADITQVRTVRIINVRRDLNAFADPATFSSFYNLNRVFLAECEAITGKLGNALLSTVMAQQPQPPPQPQGRPMQGQGR</sequence>
<evidence type="ECO:0000256" key="6">
    <source>
        <dbReference type="ARBA" id="ARBA00023054"/>
    </source>
</evidence>
<keyword evidence="5" id="KW-0333">Golgi apparatus</keyword>
<dbReference type="GO" id="GO:0006896">
    <property type="term" value="P:Golgi to vacuole transport"/>
    <property type="evidence" value="ECO:0007669"/>
    <property type="project" value="TreeGrafter"/>
</dbReference>
<dbReference type="AlphaFoldDB" id="A0A1E3PX12"/>
<evidence type="ECO:0000256" key="1">
    <source>
        <dbReference type="ARBA" id="ARBA00004601"/>
    </source>
</evidence>
<dbReference type="GO" id="GO:0015031">
    <property type="term" value="P:protein transport"/>
    <property type="evidence" value="ECO:0007669"/>
    <property type="project" value="UniProtKB-KW"/>
</dbReference>
<dbReference type="GO" id="GO:0042147">
    <property type="term" value="P:retrograde transport, endosome to Golgi"/>
    <property type="evidence" value="ECO:0007669"/>
    <property type="project" value="InterPro"/>
</dbReference>
<dbReference type="GO" id="GO:0019905">
    <property type="term" value="F:syntaxin binding"/>
    <property type="evidence" value="ECO:0007669"/>
    <property type="project" value="TreeGrafter"/>
</dbReference>
<feature type="region of interest" description="Disordered" evidence="7">
    <location>
        <begin position="299"/>
        <end position="326"/>
    </location>
</feature>
<feature type="compositionally biased region" description="Polar residues" evidence="7">
    <location>
        <begin position="28"/>
        <end position="37"/>
    </location>
</feature>